<feature type="modified residue" description="N6-(pyridoxal phosphate)lysine" evidence="2 3">
    <location>
        <position position="40"/>
    </location>
</feature>
<dbReference type="Gene3D" id="3.20.20.10">
    <property type="entry name" value="Alanine racemase"/>
    <property type="match status" value="1"/>
</dbReference>
<evidence type="ECO:0000256" key="4">
    <source>
        <dbReference type="RuleBase" id="RU004514"/>
    </source>
</evidence>
<evidence type="ECO:0000256" key="2">
    <source>
        <dbReference type="HAMAP-Rule" id="MF_02087"/>
    </source>
</evidence>
<dbReference type="SUPFAM" id="SSF51419">
    <property type="entry name" value="PLP-binding barrel"/>
    <property type="match status" value="1"/>
</dbReference>
<dbReference type="CDD" id="cd00635">
    <property type="entry name" value="PLPDE_III_YBL036c_like"/>
    <property type="match status" value="1"/>
</dbReference>
<dbReference type="InterPro" id="IPR011078">
    <property type="entry name" value="PyrdxlP_homeostasis"/>
</dbReference>
<protein>
    <recommendedName>
        <fullName evidence="2">Pyridoxal phosphate homeostasis protein</fullName>
        <shortName evidence="2">PLP homeostasis protein</shortName>
    </recommendedName>
</protein>
<name>A0AB36TFQ5_ACETH</name>
<accession>A0AB36TFQ5</accession>
<comment type="similarity">
    <text evidence="2 4">Belongs to the pyridoxal phosphate-binding protein YggS/PROSC family.</text>
</comment>
<dbReference type="GeneID" id="35806079"/>
<dbReference type="PIRSF" id="PIRSF004848">
    <property type="entry name" value="YBL036c_PLPDEIII"/>
    <property type="match status" value="1"/>
</dbReference>
<dbReference type="PANTHER" id="PTHR10146:SF14">
    <property type="entry name" value="PYRIDOXAL PHOSPHATE HOMEOSTASIS PROTEIN"/>
    <property type="match status" value="1"/>
</dbReference>
<evidence type="ECO:0000313" key="7">
    <source>
        <dbReference type="Proteomes" id="UP000223596"/>
    </source>
</evidence>
<comment type="cofactor">
    <cofactor evidence="3">
        <name>pyridoxal 5'-phosphate</name>
        <dbReference type="ChEBI" id="CHEBI:597326"/>
    </cofactor>
</comment>
<evidence type="ECO:0000259" key="5">
    <source>
        <dbReference type="Pfam" id="PF01168"/>
    </source>
</evidence>
<sequence>MNGELDYIKRNLYSVMERIEKAAQKSGRSAKDITLVAVTKTVEPERIMKILDEGVVDLGENRVQELTKKYDILNSRKCKWHLIGHLQTNKVKYIVDKVSLIHSVDRIELAREIQKRAESVGKTVDVLVQVNVSGEKSKFGVSVDDAYGLVREISFMPNIRVKGLMTMAPYAENPESVRYVFSKLRDLSIDIGKEKFDNSNMEILSMGMSNDFEIAIEEGANMVRIGTALFGSRS</sequence>
<evidence type="ECO:0000256" key="3">
    <source>
        <dbReference type="PIRSR" id="PIRSR004848-1"/>
    </source>
</evidence>
<dbReference type="NCBIfam" id="TIGR00044">
    <property type="entry name" value="YggS family pyridoxal phosphate-dependent enzyme"/>
    <property type="match status" value="1"/>
</dbReference>
<dbReference type="FunFam" id="3.20.20.10:FF:000018">
    <property type="entry name" value="Pyridoxal phosphate homeostasis protein"/>
    <property type="match status" value="1"/>
</dbReference>
<comment type="function">
    <text evidence="2">Pyridoxal 5'-phosphate (PLP)-binding protein, which is involved in PLP homeostasis.</text>
</comment>
<dbReference type="PANTHER" id="PTHR10146">
    <property type="entry name" value="PROLINE SYNTHETASE CO-TRANSCRIBED BACTERIAL HOMOLOG PROTEIN"/>
    <property type="match status" value="1"/>
</dbReference>
<organism evidence="6 7">
    <name type="scientific">Acetivibrio thermocellus AD2</name>
    <dbReference type="NCBI Taxonomy" id="1138384"/>
    <lineage>
        <taxon>Bacteria</taxon>
        <taxon>Bacillati</taxon>
        <taxon>Bacillota</taxon>
        <taxon>Clostridia</taxon>
        <taxon>Eubacteriales</taxon>
        <taxon>Oscillospiraceae</taxon>
        <taxon>Acetivibrio</taxon>
    </lineage>
</organism>
<evidence type="ECO:0000313" key="6">
    <source>
        <dbReference type="EMBL" id="PFH02707.1"/>
    </source>
</evidence>
<dbReference type="HAMAP" id="MF_02087">
    <property type="entry name" value="PLP_homeostasis"/>
    <property type="match status" value="1"/>
</dbReference>
<dbReference type="Proteomes" id="UP000223596">
    <property type="component" value="Unassembled WGS sequence"/>
</dbReference>
<keyword evidence="1 2" id="KW-0663">Pyridoxal phosphate</keyword>
<gene>
    <name evidence="6" type="ORF">M972_111493</name>
</gene>
<reference evidence="6 7" key="1">
    <citation type="submission" date="2017-09" db="EMBL/GenBank/DDBJ databases">
        <title>Evaluation of Pacific Biosciences Sequencing Technology to Finishing C. thermocellum Genome Sequences.</title>
        <authorList>
            <person name="Brown S."/>
        </authorList>
    </citation>
    <scope>NUCLEOTIDE SEQUENCE [LARGE SCALE GENOMIC DNA]</scope>
    <source>
        <strain evidence="6 7">AD2</strain>
    </source>
</reference>
<dbReference type="Pfam" id="PF01168">
    <property type="entry name" value="Ala_racemase_N"/>
    <property type="match status" value="1"/>
</dbReference>
<dbReference type="InterPro" id="IPR001608">
    <property type="entry name" value="Ala_racemase_N"/>
</dbReference>
<dbReference type="AlphaFoldDB" id="A0AB36TFQ5"/>
<dbReference type="GO" id="GO:0030170">
    <property type="term" value="F:pyridoxal phosphate binding"/>
    <property type="evidence" value="ECO:0007669"/>
    <property type="project" value="UniProtKB-UniRule"/>
</dbReference>
<dbReference type="RefSeq" id="WP_003516377.1">
    <property type="nucleotide sequence ID" value="NZ_CP013828.1"/>
</dbReference>
<evidence type="ECO:0000256" key="1">
    <source>
        <dbReference type="ARBA" id="ARBA00022898"/>
    </source>
</evidence>
<dbReference type="EMBL" id="PDBW01000001">
    <property type="protein sequence ID" value="PFH02707.1"/>
    <property type="molecule type" value="Genomic_DNA"/>
</dbReference>
<comment type="caution">
    <text evidence="6">The sequence shown here is derived from an EMBL/GenBank/DDBJ whole genome shotgun (WGS) entry which is preliminary data.</text>
</comment>
<proteinExistence type="inferred from homology"/>
<feature type="domain" description="Alanine racemase N-terminal" evidence="5">
    <location>
        <begin position="20"/>
        <end position="233"/>
    </location>
</feature>
<dbReference type="InterPro" id="IPR029066">
    <property type="entry name" value="PLP-binding_barrel"/>
</dbReference>